<keyword evidence="1" id="KW-0472">Membrane</keyword>
<keyword evidence="1" id="KW-1133">Transmembrane helix</keyword>
<evidence type="ECO:0000313" key="4">
    <source>
        <dbReference type="Proteomes" id="UP001164693"/>
    </source>
</evidence>
<evidence type="ECO:0000256" key="1">
    <source>
        <dbReference type="SAM" id="Phobius"/>
    </source>
</evidence>
<gene>
    <name evidence="3" type="ORF">M6B22_05190</name>
</gene>
<feature type="transmembrane region" description="Helical" evidence="1">
    <location>
        <begin position="102"/>
        <end position="123"/>
    </location>
</feature>
<protein>
    <submittedName>
        <fullName evidence="3">DUF4395 domain-containing protein</fullName>
    </submittedName>
</protein>
<feature type="transmembrane region" description="Helical" evidence="1">
    <location>
        <begin position="53"/>
        <end position="70"/>
    </location>
</feature>
<accession>A0ABY7JZZ0</accession>
<dbReference type="InterPro" id="IPR025508">
    <property type="entry name" value="DUF4395"/>
</dbReference>
<feature type="transmembrane region" description="Helical" evidence="1">
    <location>
        <begin position="129"/>
        <end position="155"/>
    </location>
</feature>
<feature type="transmembrane region" description="Helical" evidence="1">
    <location>
        <begin position="27"/>
        <end position="47"/>
    </location>
</feature>
<dbReference type="RefSeq" id="WP_269444713.1">
    <property type="nucleotide sequence ID" value="NZ_CP097463.1"/>
</dbReference>
<name>A0ABY7JZZ0_9ACTN</name>
<keyword evidence="4" id="KW-1185">Reference proteome</keyword>
<reference evidence="3" key="1">
    <citation type="submission" date="2022-05" db="EMBL/GenBank/DDBJ databases">
        <title>Jatrophihabitans sp. SB3-54 whole genome sequence.</title>
        <authorList>
            <person name="Suh M.K."/>
            <person name="Eom M.K."/>
            <person name="Kim J.S."/>
            <person name="Kim H.S."/>
            <person name="Do H.E."/>
            <person name="Shin Y.K."/>
            <person name="Lee J.-S."/>
        </authorList>
    </citation>
    <scope>NUCLEOTIDE SEQUENCE</scope>
    <source>
        <strain evidence="3">SB3-54</strain>
    </source>
</reference>
<evidence type="ECO:0000259" key="2">
    <source>
        <dbReference type="Pfam" id="PF14340"/>
    </source>
</evidence>
<sequence>MSIGAGTTESSAGRVVFAFPNPVNEKAARVVAGGVVALAVFTLVLSLTSDDGWLWLTVVLALGFLARVLTGPTLSPLGQLATRVIAPRLGEPKLVAGPPKRFAQAIGLVVTGAAAVATAFGGYGLAQLLLGVIIVAATLESVFALCLGCVVFGVLMRAGLVPEETCEACANLALPRG</sequence>
<dbReference type="Pfam" id="PF14340">
    <property type="entry name" value="DUF4395"/>
    <property type="match status" value="1"/>
</dbReference>
<proteinExistence type="predicted"/>
<dbReference type="EMBL" id="CP097463">
    <property type="protein sequence ID" value="WAX58163.1"/>
    <property type="molecule type" value="Genomic_DNA"/>
</dbReference>
<organism evidence="3 4">
    <name type="scientific">Jatrophihabitans cynanchi</name>
    <dbReference type="NCBI Taxonomy" id="2944128"/>
    <lineage>
        <taxon>Bacteria</taxon>
        <taxon>Bacillati</taxon>
        <taxon>Actinomycetota</taxon>
        <taxon>Actinomycetes</taxon>
        <taxon>Jatrophihabitantales</taxon>
        <taxon>Jatrophihabitantaceae</taxon>
        <taxon>Jatrophihabitans</taxon>
    </lineage>
</organism>
<evidence type="ECO:0000313" key="3">
    <source>
        <dbReference type="EMBL" id="WAX58163.1"/>
    </source>
</evidence>
<feature type="domain" description="DUF4395" evidence="2">
    <location>
        <begin position="23"/>
        <end position="157"/>
    </location>
</feature>
<keyword evidence="1" id="KW-0812">Transmembrane</keyword>
<dbReference type="Proteomes" id="UP001164693">
    <property type="component" value="Chromosome"/>
</dbReference>